<dbReference type="RefSeq" id="WP_205497220.1">
    <property type="nucleotide sequence ID" value="NZ_JAFHAP010000017.1"/>
</dbReference>
<protein>
    <submittedName>
        <fullName evidence="1">Uncharacterized protein</fullName>
    </submittedName>
</protein>
<evidence type="ECO:0000313" key="2">
    <source>
        <dbReference type="Proteomes" id="UP001177120"/>
    </source>
</evidence>
<comment type="caution">
    <text evidence="1">The sequence shown here is derived from an EMBL/GenBank/DDBJ whole genome shotgun (WGS) entry which is preliminary data.</text>
</comment>
<proteinExistence type="predicted"/>
<dbReference type="Pfam" id="PF19741">
    <property type="entry name" value="DUF6230"/>
    <property type="match status" value="1"/>
</dbReference>
<organism evidence="1 2">
    <name type="scientific">Polycladomyces zharkentensis</name>
    <dbReference type="NCBI Taxonomy" id="2807616"/>
    <lineage>
        <taxon>Bacteria</taxon>
        <taxon>Bacillati</taxon>
        <taxon>Bacillota</taxon>
        <taxon>Bacilli</taxon>
        <taxon>Bacillales</taxon>
        <taxon>Thermoactinomycetaceae</taxon>
        <taxon>Polycladomyces</taxon>
    </lineage>
</organism>
<sequence length="182" mass="19856">MRYHGKRFWLSMVVALCLVFTLVLGIWTGGVALAVPVGGIGGFIIEADEIQISNFKVLPKIGETSERAAYPQGSAQLDGVIKKLKLYKDLDVPGVGKVRVLMTASKDVKATGVILDLSRMQADANFSKLKVAEKHSSDWQQKFSLSAPSLVLKKPYIQGHYMFANSISLPGLSMKLEMISAE</sequence>
<dbReference type="EMBL" id="JAFHAP010000017">
    <property type="protein sequence ID" value="MBN2910895.1"/>
    <property type="molecule type" value="Genomic_DNA"/>
</dbReference>
<keyword evidence="2" id="KW-1185">Reference proteome</keyword>
<evidence type="ECO:0000313" key="1">
    <source>
        <dbReference type="EMBL" id="MBN2910895.1"/>
    </source>
</evidence>
<dbReference type="Proteomes" id="UP001177120">
    <property type="component" value="Unassembled WGS sequence"/>
</dbReference>
<name>A0ABS2WMX9_9BACL</name>
<reference evidence="1" key="1">
    <citation type="journal article" date="2024" name="Int. J. Syst. Evol. Microbiol.">
        <title>Polycladomyces zharkentensis sp. nov., a novel thermophilic cellulose- and starch-degrading member of the Bacillota from a geothermal aquifer in Kazakhstan.</title>
        <authorList>
            <person name="Mashzhan A."/>
            <person name="Kistaubayeva A."/>
            <person name="Javier-Lopez R."/>
            <person name="Bissenova U."/>
            <person name="Bissenbay A."/>
            <person name="Birkeland N.K."/>
        </authorList>
    </citation>
    <scope>NUCLEOTIDE SEQUENCE</scope>
    <source>
        <strain evidence="1">ZKZ2T</strain>
    </source>
</reference>
<dbReference type="InterPro" id="IPR046198">
    <property type="entry name" value="DUF6230"/>
</dbReference>
<accession>A0ABS2WMX9</accession>
<gene>
    <name evidence="1" type="ORF">JQC72_15450</name>
</gene>